<dbReference type="Pfam" id="PF00908">
    <property type="entry name" value="dTDP_sugar_isom"/>
    <property type="match status" value="1"/>
</dbReference>
<dbReference type="PANTHER" id="PTHR21047:SF2">
    <property type="entry name" value="THYMIDINE DIPHOSPHO-4-KETO-RHAMNOSE 3,5-EPIMERASE"/>
    <property type="match status" value="1"/>
</dbReference>
<feature type="active site" description="Proton acceptor" evidence="1">
    <location>
        <position position="62"/>
    </location>
</feature>
<gene>
    <name evidence="4" type="primary">rfbC-2</name>
    <name evidence="4" type="ORF">DSM106972_076630</name>
</gene>
<proteinExistence type="inferred from homology"/>
<dbReference type="GO" id="GO:0008830">
    <property type="term" value="F:dTDP-4-dehydrorhamnose 3,5-epimerase activity"/>
    <property type="evidence" value="ECO:0007669"/>
    <property type="project" value="UniProtKB-UniRule"/>
</dbReference>
<reference evidence="4" key="2">
    <citation type="journal article" date="2019" name="Genome Biol. Evol.">
        <title>Day and night: Metabolic profiles and evolutionary relationships of six axenic non-marine cyanobacteria.</title>
        <authorList>
            <person name="Will S.E."/>
            <person name="Henke P."/>
            <person name="Boedeker C."/>
            <person name="Huang S."/>
            <person name="Brinkmann H."/>
            <person name="Rohde M."/>
            <person name="Jarek M."/>
            <person name="Friedl T."/>
            <person name="Seufert S."/>
            <person name="Schumacher M."/>
            <person name="Overmann J."/>
            <person name="Neumann-Schaal M."/>
            <person name="Petersen J."/>
        </authorList>
    </citation>
    <scope>NUCLEOTIDE SEQUENCE [LARGE SCALE GENOMIC DNA]</scope>
    <source>
        <strain evidence="4">PCC 7102</strain>
    </source>
</reference>
<keyword evidence="5" id="KW-1185">Reference proteome</keyword>
<dbReference type="CDD" id="cd00438">
    <property type="entry name" value="cupin_RmlC"/>
    <property type="match status" value="1"/>
</dbReference>
<dbReference type="Gene3D" id="2.60.120.10">
    <property type="entry name" value="Jelly Rolls"/>
    <property type="match status" value="1"/>
</dbReference>
<dbReference type="GO" id="GO:0000271">
    <property type="term" value="P:polysaccharide biosynthetic process"/>
    <property type="evidence" value="ECO:0007669"/>
    <property type="project" value="TreeGrafter"/>
</dbReference>
<dbReference type="PANTHER" id="PTHR21047">
    <property type="entry name" value="DTDP-6-DEOXY-D-GLUCOSE-3,5 EPIMERASE"/>
    <property type="match status" value="1"/>
</dbReference>
<dbReference type="OrthoDB" id="9800680at2"/>
<dbReference type="InterPro" id="IPR011051">
    <property type="entry name" value="RmlC_Cupin_sf"/>
</dbReference>
<feature type="site" description="Participates in a stacking interaction with the thymidine ring of dTDP-4-oxo-6-deoxyglucose" evidence="2">
    <location>
        <position position="137"/>
    </location>
</feature>
<comment type="catalytic activity">
    <reaction evidence="3">
        <text>dTDP-4-dehydro-6-deoxy-alpha-D-glucose = dTDP-4-dehydro-beta-L-rhamnose</text>
        <dbReference type="Rhea" id="RHEA:16969"/>
        <dbReference type="ChEBI" id="CHEBI:57649"/>
        <dbReference type="ChEBI" id="CHEBI:62830"/>
        <dbReference type="EC" id="5.1.3.13"/>
    </reaction>
</comment>
<evidence type="ECO:0000256" key="2">
    <source>
        <dbReference type="PIRSR" id="PIRSR600888-3"/>
    </source>
</evidence>
<name>A0A3S1C4T7_9CYAN</name>
<dbReference type="InterPro" id="IPR000888">
    <property type="entry name" value="RmlC-like"/>
</dbReference>
<comment type="subunit">
    <text evidence="3">Homodimer.</text>
</comment>
<organism evidence="4 5">
    <name type="scientific">Dulcicalothrix desertica PCC 7102</name>
    <dbReference type="NCBI Taxonomy" id="232991"/>
    <lineage>
        <taxon>Bacteria</taxon>
        <taxon>Bacillati</taxon>
        <taxon>Cyanobacteriota</taxon>
        <taxon>Cyanophyceae</taxon>
        <taxon>Nostocales</taxon>
        <taxon>Calotrichaceae</taxon>
        <taxon>Dulcicalothrix</taxon>
    </lineage>
</organism>
<dbReference type="InterPro" id="IPR014710">
    <property type="entry name" value="RmlC-like_jellyroll"/>
</dbReference>
<dbReference type="Proteomes" id="UP000271624">
    <property type="component" value="Unassembled WGS sequence"/>
</dbReference>
<evidence type="ECO:0000313" key="4">
    <source>
        <dbReference type="EMBL" id="RUT00215.1"/>
    </source>
</evidence>
<evidence type="ECO:0000313" key="5">
    <source>
        <dbReference type="Proteomes" id="UP000271624"/>
    </source>
</evidence>
<comment type="pathway">
    <text evidence="3">Carbohydrate biosynthesis; dTDP-L-rhamnose biosynthesis.</text>
</comment>
<dbReference type="GO" id="GO:0019305">
    <property type="term" value="P:dTDP-rhamnose biosynthetic process"/>
    <property type="evidence" value="ECO:0007669"/>
    <property type="project" value="UniProtKB-UniRule"/>
</dbReference>
<dbReference type="RefSeq" id="WP_127085741.1">
    <property type="nucleotide sequence ID" value="NZ_RSCL01000025.1"/>
</dbReference>
<accession>A0A3S1C4T7</accession>
<dbReference type="SUPFAM" id="SSF51182">
    <property type="entry name" value="RmlC-like cupins"/>
    <property type="match status" value="1"/>
</dbReference>
<protein>
    <recommendedName>
        <fullName evidence="3">dTDP-4-dehydrorhamnose 3,5-epimerase</fullName>
        <ecNumber evidence="3">5.1.3.13</ecNumber>
    </recommendedName>
    <alternativeName>
        <fullName evidence="3">Thymidine diphospho-4-keto-rhamnose 3,5-epimerase</fullName>
    </alternativeName>
</protein>
<dbReference type="GO" id="GO:0005829">
    <property type="term" value="C:cytosol"/>
    <property type="evidence" value="ECO:0007669"/>
    <property type="project" value="TreeGrafter"/>
</dbReference>
<feature type="active site" description="Proton donor" evidence="1">
    <location>
        <position position="131"/>
    </location>
</feature>
<dbReference type="EC" id="5.1.3.13" evidence="3"/>
<comment type="function">
    <text evidence="3">Catalyzes the epimerization of the C3' and C5'positions of dTDP-6-deoxy-D-xylo-4-hexulose, forming dTDP-6-deoxy-L-lyxo-4-hexulose.</text>
</comment>
<sequence>MKIIETEIPDVLIIEPQVFEDKRGFFLESFNERAFQEKANISAHFVQDNHSRSGKNVLRGLHYQIKQPQGKLVRVIAGEIFDVAVDIRRSSKYFGQWVGVKLNAQNRHQIWVPPGFAHGFLVVSEYAEVLYKTTDYYAPQHERTILWNDPDIGVGWKIDLQPILSGKDQAGKLIKDAEVYV</sequence>
<keyword evidence="3" id="KW-0413">Isomerase</keyword>
<dbReference type="EMBL" id="RSCL01000025">
    <property type="protein sequence ID" value="RUT00215.1"/>
    <property type="molecule type" value="Genomic_DNA"/>
</dbReference>
<comment type="caution">
    <text evidence="4">The sequence shown here is derived from an EMBL/GenBank/DDBJ whole genome shotgun (WGS) entry which is preliminary data.</text>
</comment>
<evidence type="ECO:0000256" key="3">
    <source>
        <dbReference type="RuleBase" id="RU364069"/>
    </source>
</evidence>
<reference evidence="4" key="1">
    <citation type="submission" date="2018-12" db="EMBL/GenBank/DDBJ databases">
        <authorList>
            <person name="Will S."/>
            <person name="Neumann-Schaal M."/>
            <person name="Henke P."/>
        </authorList>
    </citation>
    <scope>NUCLEOTIDE SEQUENCE</scope>
    <source>
        <strain evidence="4">PCC 7102</strain>
    </source>
</reference>
<dbReference type="AlphaFoldDB" id="A0A3S1C4T7"/>
<dbReference type="NCBIfam" id="TIGR01221">
    <property type="entry name" value="rmlC"/>
    <property type="match status" value="1"/>
</dbReference>
<evidence type="ECO:0000256" key="1">
    <source>
        <dbReference type="PIRSR" id="PIRSR600888-1"/>
    </source>
</evidence>
<comment type="similarity">
    <text evidence="3">Belongs to the dTDP-4-dehydrorhamnose 3,5-epimerase family.</text>
</comment>
<dbReference type="UniPathway" id="UPA00124"/>